<feature type="transmembrane region" description="Helical" evidence="1">
    <location>
        <begin position="463"/>
        <end position="485"/>
    </location>
</feature>
<keyword evidence="1" id="KW-1133">Transmembrane helix</keyword>
<feature type="transmembrane region" description="Helical" evidence="1">
    <location>
        <begin position="297"/>
        <end position="313"/>
    </location>
</feature>
<feature type="transmembrane region" description="Helical" evidence="1">
    <location>
        <begin position="196"/>
        <end position="216"/>
    </location>
</feature>
<protein>
    <recommendedName>
        <fullName evidence="4">Glycosyltransferase RgtA/B/C/D-like domain-containing protein</fullName>
    </recommendedName>
</protein>
<evidence type="ECO:0000256" key="1">
    <source>
        <dbReference type="SAM" id="Phobius"/>
    </source>
</evidence>
<dbReference type="AlphaFoldDB" id="A0A0P8A9J9"/>
<evidence type="ECO:0000313" key="3">
    <source>
        <dbReference type="Proteomes" id="UP000050360"/>
    </source>
</evidence>
<proteinExistence type="predicted"/>
<reference evidence="2 3" key="1">
    <citation type="submission" date="2015-09" db="EMBL/GenBank/DDBJ databases">
        <title>A metagenomics-based metabolic model of nitrate-dependent anaerobic oxidation of methane by Methanoperedens-like archaea.</title>
        <authorList>
            <person name="Arshad A."/>
            <person name="Speth D.R."/>
            <person name="De Graaf R.M."/>
            <person name="Op Den Camp H.J."/>
            <person name="Jetten M.S."/>
            <person name="Welte C.U."/>
        </authorList>
    </citation>
    <scope>NUCLEOTIDE SEQUENCE [LARGE SCALE GENOMIC DNA]</scope>
</reference>
<gene>
    <name evidence="2" type="ORF">MPEBLZ_00440</name>
</gene>
<feature type="transmembrane region" description="Helical" evidence="1">
    <location>
        <begin position="399"/>
        <end position="418"/>
    </location>
</feature>
<feature type="transmembrane region" description="Helical" evidence="1">
    <location>
        <begin position="325"/>
        <end position="345"/>
    </location>
</feature>
<evidence type="ECO:0000313" key="2">
    <source>
        <dbReference type="EMBL" id="KPQ44969.1"/>
    </source>
</evidence>
<feature type="transmembrane region" description="Helical" evidence="1">
    <location>
        <begin position="67"/>
        <end position="87"/>
    </location>
</feature>
<feature type="transmembrane region" description="Helical" evidence="1">
    <location>
        <begin position="430"/>
        <end position="451"/>
    </location>
</feature>
<keyword evidence="1" id="KW-0472">Membrane</keyword>
<dbReference type="Pfam" id="PF20176">
    <property type="entry name" value="DUF6541"/>
    <property type="match status" value="1"/>
</dbReference>
<keyword evidence="1" id="KW-0812">Transmembrane</keyword>
<feature type="transmembrane region" description="Helical" evidence="1">
    <location>
        <begin position="6"/>
        <end position="28"/>
    </location>
</feature>
<sequence length="630" mass="72071">MDTILALKLVISTIIVLFLPGYFLYNMFLKKLNMDFFQRLIISPGLSLSFIPLLTYFFTLIGMKLNTILILLIFLILAAIILLKYILEHRKNKENFFNFKKFKNSFEKYELLSYLILFAILLISLFVRLIPVKDMLVGPGSDSYHHTLIVQLIIENGGIPHSYEPYAQLSSFTYHFGFHTIVAFIYWVSGLDVAKLVLYTGQILNAFAILPIFLFADRLFKDRKMALISSFIVGLISVFPAYLINWGRFTSLTGMIILPIAFLLVIESIKLEKRDIKILILSGLILSGLFVTHYRIIIAALCFLLVYILYELYSNRTNLKIQKEIIFRCAVIGITAIILLIPWFIHLLNNSRILSEWVNTANYYSLERIGTAGSYYSNTLLLVLSLSGASVGILKRNKYIIIISIWVSILIAFSNPYWIKLPGSGRLDFVTVVTMLFFPVSVTCSYFIIYLSDKIKLTKSRCLIVLSIILLVLIPFSAIKMAGLFESESVFVKNGDIEAMTWIKSNTSKDAVFLIDSIDFDWNRDFIMGIDGGSWIPLLTGRKVIIPPMVFATETAYENNYTEKVKAIFKASESINSESSIQFFNENNVSYVYFGGKNWGKLKLQNLQNNPYLEPVYSKDGVWIFRIGRR</sequence>
<feature type="transmembrane region" description="Helical" evidence="1">
    <location>
        <begin position="249"/>
        <end position="269"/>
    </location>
</feature>
<feature type="transmembrane region" description="Helical" evidence="1">
    <location>
        <begin position="225"/>
        <end position="243"/>
    </location>
</feature>
<dbReference type="EMBL" id="LKCM01000036">
    <property type="protein sequence ID" value="KPQ44969.1"/>
    <property type="molecule type" value="Genomic_DNA"/>
</dbReference>
<name>A0A0P8A9J9_9EURY</name>
<accession>A0A0P8A9J9</accession>
<feature type="transmembrane region" description="Helical" evidence="1">
    <location>
        <begin position="111"/>
        <end position="130"/>
    </location>
</feature>
<dbReference type="Proteomes" id="UP000050360">
    <property type="component" value="Unassembled WGS sequence"/>
</dbReference>
<comment type="caution">
    <text evidence="2">The sequence shown here is derived from an EMBL/GenBank/DDBJ whole genome shotgun (WGS) entry which is preliminary data.</text>
</comment>
<evidence type="ECO:0008006" key="4">
    <source>
        <dbReference type="Google" id="ProtNLM"/>
    </source>
</evidence>
<feature type="transmembrane region" description="Helical" evidence="1">
    <location>
        <begin position="40"/>
        <end position="61"/>
    </location>
</feature>
<organism evidence="2 3">
    <name type="scientific">Candidatus Methanoperedens nitratireducens</name>
    <dbReference type="NCBI Taxonomy" id="1392998"/>
    <lineage>
        <taxon>Archaea</taxon>
        <taxon>Methanobacteriati</taxon>
        <taxon>Methanobacteriota</taxon>
        <taxon>Stenosarchaea group</taxon>
        <taxon>Methanomicrobia</taxon>
        <taxon>Methanosarcinales</taxon>
        <taxon>ANME-2 cluster</taxon>
        <taxon>Candidatus Methanoperedentaceae</taxon>
        <taxon>Candidatus Methanoperedens</taxon>
    </lineage>
</organism>
<feature type="transmembrane region" description="Helical" evidence="1">
    <location>
        <begin position="375"/>
        <end position="394"/>
    </location>
</feature>
<dbReference type="InterPro" id="IPR046671">
    <property type="entry name" value="DUF6541"/>
</dbReference>